<feature type="binding site" evidence="2">
    <location>
        <position position="253"/>
    </location>
    <ligand>
        <name>a divalent metal cation</name>
        <dbReference type="ChEBI" id="CHEBI:60240"/>
    </ligand>
</feature>
<organism evidence="4 5">
    <name type="scientific">Hanamia caeni</name>
    <dbReference type="NCBI Taxonomy" id="2294116"/>
    <lineage>
        <taxon>Bacteria</taxon>
        <taxon>Pseudomonadati</taxon>
        <taxon>Bacteroidota</taxon>
        <taxon>Chitinophagia</taxon>
        <taxon>Chitinophagales</taxon>
        <taxon>Chitinophagaceae</taxon>
        <taxon>Hanamia</taxon>
    </lineage>
</organism>
<dbReference type="GO" id="GO:0046872">
    <property type="term" value="F:metal ion binding"/>
    <property type="evidence" value="ECO:0007669"/>
    <property type="project" value="UniProtKB-KW"/>
</dbReference>
<dbReference type="Proteomes" id="UP000267223">
    <property type="component" value="Unassembled WGS sequence"/>
</dbReference>
<sequence>MSNWTFCVFKNYIIVKSPLRNCQINFFCAKPKSIFSAFCLALFLFPFQFTLSAQNTSNDELYQSSEFTLPNSFTHGVEGPAVDKSGNVYAVNFDHQGTIGKVTPSGEASIFIELPEGSIGNGIRFDSKGDMLIADYKMHNVLKVDMMTKNISVYMHEPRMTQPNDLAIDSKDRVYASDPNFKENSGRIWRVNKNRMALLLDSIDGTANGIELSPDENILYVGAGRKIFRYSLSKKGQVKNKKLLIEFPDYSTDGMRCDAEGNLYVARIGKGVIAKISPSGKLLREIQLTGKKPTNVAFGGEGGRTVYVTLMDRGNLESFRAESPGKEWKTKN</sequence>
<feature type="binding site" evidence="2">
    <location>
        <position position="208"/>
    </location>
    <ligand>
        <name>a divalent metal cation</name>
        <dbReference type="ChEBI" id="CHEBI:60240"/>
    </ligand>
</feature>
<feature type="domain" description="SMP-30/Gluconolactonase/LRE-like region" evidence="3">
    <location>
        <begin position="78"/>
        <end position="310"/>
    </location>
</feature>
<dbReference type="Gene3D" id="2.120.10.30">
    <property type="entry name" value="TolB, C-terminal domain"/>
    <property type="match status" value="1"/>
</dbReference>
<feature type="active site" description="Proton donor/acceptor" evidence="1">
    <location>
        <position position="253"/>
    </location>
</feature>
<dbReference type="PRINTS" id="PR01790">
    <property type="entry name" value="SMP30FAMILY"/>
</dbReference>
<dbReference type="AlphaFoldDB" id="A0A3M9NJ53"/>
<evidence type="ECO:0000313" key="5">
    <source>
        <dbReference type="Proteomes" id="UP000267223"/>
    </source>
</evidence>
<dbReference type="PANTHER" id="PTHR47572:SF5">
    <property type="entry name" value="BLR2277 PROTEIN"/>
    <property type="match status" value="1"/>
</dbReference>
<dbReference type="OrthoDB" id="241638at2"/>
<dbReference type="Pfam" id="PF08450">
    <property type="entry name" value="SGL"/>
    <property type="match status" value="1"/>
</dbReference>
<dbReference type="InterPro" id="IPR013658">
    <property type="entry name" value="SGL"/>
</dbReference>
<gene>
    <name evidence="4" type="ORF">EFY79_06170</name>
</gene>
<dbReference type="InterPro" id="IPR011042">
    <property type="entry name" value="6-blade_b-propeller_TolB-like"/>
</dbReference>
<feature type="binding site" evidence="2">
    <location>
        <position position="178"/>
    </location>
    <ligand>
        <name>substrate</name>
    </ligand>
</feature>
<comment type="cofactor">
    <cofactor evidence="2">
        <name>Zn(2+)</name>
        <dbReference type="ChEBI" id="CHEBI:29105"/>
    </cofactor>
    <text evidence="2">Binds 1 divalent metal cation per subunit.</text>
</comment>
<dbReference type="InterPro" id="IPR005511">
    <property type="entry name" value="SMP-30"/>
</dbReference>
<dbReference type="PANTHER" id="PTHR47572">
    <property type="entry name" value="LIPOPROTEIN-RELATED"/>
    <property type="match status" value="1"/>
</dbReference>
<reference evidence="4 5" key="1">
    <citation type="submission" date="2018-11" db="EMBL/GenBank/DDBJ databases">
        <title>Draft genome sequence of Ferruginibacter sp. BO-59.</title>
        <authorList>
            <person name="Im W.T."/>
        </authorList>
    </citation>
    <scope>NUCLEOTIDE SEQUENCE [LARGE SCALE GENOMIC DNA]</scope>
    <source>
        <strain evidence="4 5">BO-59</strain>
    </source>
</reference>
<feature type="binding site" evidence="2">
    <location>
        <position position="164"/>
    </location>
    <ligand>
        <name>substrate</name>
    </ligand>
</feature>
<evidence type="ECO:0000313" key="4">
    <source>
        <dbReference type="EMBL" id="RNI37832.1"/>
    </source>
</evidence>
<keyword evidence="5" id="KW-1185">Reference proteome</keyword>
<dbReference type="EMBL" id="RJJR01000004">
    <property type="protein sequence ID" value="RNI37832.1"/>
    <property type="molecule type" value="Genomic_DNA"/>
</dbReference>
<proteinExistence type="predicted"/>
<name>A0A3M9NJ53_9BACT</name>
<comment type="caution">
    <text evidence="4">The sequence shown here is derived from an EMBL/GenBank/DDBJ whole genome shotgun (WGS) entry which is preliminary data.</text>
</comment>
<keyword evidence="2" id="KW-0479">Metal-binding</keyword>
<keyword evidence="2" id="KW-0862">Zinc</keyword>
<dbReference type="SUPFAM" id="SSF63829">
    <property type="entry name" value="Calcium-dependent phosphotriesterase"/>
    <property type="match status" value="1"/>
</dbReference>
<accession>A0A3M9NJ53</accession>
<protein>
    <submittedName>
        <fullName evidence="4">SMP-30/gluconolactonase/LRE family protein</fullName>
    </submittedName>
</protein>
<evidence type="ECO:0000256" key="1">
    <source>
        <dbReference type="PIRSR" id="PIRSR605511-1"/>
    </source>
</evidence>
<evidence type="ECO:0000256" key="2">
    <source>
        <dbReference type="PIRSR" id="PIRSR605511-2"/>
    </source>
</evidence>
<evidence type="ECO:0000259" key="3">
    <source>
        <dbReference type="Pfam" id="PF08450"/>
    </source>
</evidence>
<dbReference type="InterPro" id="IPR051262">
    <property type="entry name" value="SMP-30/CGR1_Lactonase"/>
</dbReference>